<comment type="caution">
    <text evidence="2">The sequence shown here is derived from an EMBL/GenBank/DDBJ whole genome shotgun (WGS) entry which is preliminary data.</text>
</comment>
<dbReference type="AlphaFoldDB" id="A0AAN8NRJ1"/>
<evidence type="ECO:0000256" key="1">
    <source>
        <dbReference type="SAM" id="MobiDB-lite"/>
    </source>
</evidence>
<feature type="region of interest" description="Disordered" evidence="1">
    <location>
        <begin position="292"/>
        <end position="346"/>
    </location>
</feature>
<dbReference type="EMBL" id="JAVHJM010000004">
    <property type="protein sequence ID" value="KAK6515258.1"/>
    <property type="molecule type" value="Genomic_DNA"/>
</dbReference>
<evidence type="ECO:0000313" key="3">
    <source>
        <dbReference type="Proteomes" id="UP001307849"/>
    </source>
</evidence>
<proteinExistence type="predicted"/>
<gene>
    <name evidence="2" type="ORF">TWF506_007601</name>
</gene>
<sequence>MIFSKIAATVAFCAGASMAIKSNRSPFIAYICPPGPSNKPFAYREAAAIRAQQTDCGYIANDNRGRHGVLVNQCPQSLPDTPECEWYAFDQDHDVRGNGAPFVFYATKDTDRFDATAVRCKQAGCKWIARSTKVKKAGTMGILCNQCQRSPDNTPGADAYGFSNNPPPRDSPPRNPPAVVKQVTSTVTRYAREGNQFKTIYIVHVNGKPVSSSTVVAVAAQPSVVTRIINVGGRKAQTLYIKYINGRPDSTRTVFVNQPAVETSVVTKYIKQGGETKTIHIIVKEGTTKTITYTKGPKETGNGGDGDGDGDDGDNNAGGKDGGDDGDNNTGGKDGGDDNGNDNKGY</sequence>
<protein>
    <submittedName>
        <fullName evidence="2">Uncharacterized protein</fullName>
    </submittedName>
</protein>
<feature type="region of interest" description="Disordered" evidence="1">
    <location>
        <begin position="155"/>
        <end position="177"/>
    </location>
</feature>
<evidence type="ECO:0000313" key="2">
    <source>
        <dbReference type="EMBL" id="KAK6515258.1"/>
    </source>
</evidence>
<organism evidence="2 3">
    <name type="scientific">Arthrobotrys conoides</name>
    <dbReference type="NCBI Taxonomy" id="74498"/>
    <lineage>
        <taxon>Eukaryota</taxon>
        <taxon>Fungi</taxon>
        <taxon>Dikarya</taxon>
        <taxon>Ascomycota</taxon>
        <taxon>Pezizomycotina</taxon>
        <taxon>Orbiliomycetes</taxon>
        <taxon>Orbiliales</taxon>
        <taxon>Orbiliaceae</taxon>
        <taxon>Arthrobotrys</taxon>
    </lineage>
</organism>
<reference evidence="2 3" key="1">
    <citation type="submission" date="2019-10" db="EMBL/GenBank/DDBJ databases">
        <authorList>
            <person name="Palmer J.M."/>
        </authorList>
    </citation>
    <scope>NUCLEOTIDE SEQUENCE [LARGE SCALE GENOMIC DNA]</scope>
    <source>
        <strain evidence="2 3">TWF506</strain>
    </source>
</reference>
<feature type="compositionally biased region" description="Pro residues" evidence="1">
    <location>
        <begin position="165"/>
        <end position="176"/>
    </location>
</feature>
<keyword evidence="3" id="KW-1185">Reference proteome</keyword>
<accession>A0AAN8NRJ1</accession>
<dbReference type="Proteomes" id="UP001307849">
    <property type="component" value="Unassembled WGS sequence"/>
</dbReference>
<name>A0AAN8NRJ1_9PEZI</name>